<evidence type="ECO:0000313" key="2">
    <source>
        <dbReference type="Proteomes" id="UP000054843"/>
    </source>
</evidence>
<sequence>MSTGVKRPVCIWFYCNVYTVIDKDQYNKGFRMDVLLVLKLVFVSSLCAKCVSLYDNAGQVCDASCLKFELHLLFILTSSAFYGRRGEAGFRHASRANDGRVRNCQLQNEAQKLRDYDNEVDEQFYNYRFFY</sequence>
<dbReference type="Proteomes" id="UP000054843">
    <property type="component" value="Unassembled WGS sequence"/>
</dbReference>
<organism evidence="1 2">
    <name type="scientific">Trichinella papuae</name>
    <dbReference type="NCBI Taxonomy" id="268474"/>
    <lineage>
        <taxon>Eukaryota</taxon>
        <taxon>Metazoa</taxon>
        <taxon>Ecdysozoa</taxon>
        <taxon>Nematoda</taxon>
        <taxon>Enoplea</taxon>
        <taxon>Dorylaimia</taxon>
        <taxon>Trichinellida</taxon>
        <taxon>Trichinellidae</taxon>
        <taxon>Trichinella</taxon>
    </lineage>
</organism>
<keyword evidence="2" id="KW-1185">Reference proteome</keyword>
<gene>
    <name evidence="1" type="ORF">T10_6996</name>
</gene>
<name>A0A0V1MC37_9BILA</name>
<accession>A0A0V1MC37</accession>
<comment type="caution">
    <text evidence="1">The sequence shown here is derived from an EMBL/GenBank/DDBJ whole genome shotgun (WGS) entry which is preliminary data.</text>
</comment>
<proteinExistence type="predicted"/>
<protein>
    <submittedName>
        <fullName evidence="1">Uncharacterized protein</fullName>
    </submittedName>
</protein>
<evidence type="ECO:0000313" key="1">
    <source>
        <dbReference type="EMBL" id="KRZ68942.1"/>
    </source>
</evidence>
<dbReference type="EMBL" id="JYDO01000149">
    <property type="protein sequence ID" value="KRZ68942.1"/>
    <property type="molecule type" value="Genomic_DNA"/>
</dbReference>
<dbReference type="AlphaFoldDB" id="A0A0V1MC37"/>
<reference evidence="1 2" key="1">
    <citation type="submission" date="2015-01" db="EMBL/GenBank/DDBJ databases">
        <title>Evolution of Trichinella species and genotypes.</title>
        <authorList>
            <person name="Korhonen P.K."/>
            <person name="Edoardo P."/>
            <person name="Giuseppe L.R."/>
            <person name="Gasser R.B."/>
        </authorList>
    </citation>
    <scope>NUCLEOTIDE SEQUENCE [LARGE SCALE GENOMIC DNA]</scope>
    <source>
        <strain evidence="1">ISS1980</strain>
    </source>
</reference>